<accession>A0A4C1T898</accession>
<dbReference type="EMBL" id="BGZK01000040">
    <property type="protein sequence ID" value="GBP10364.1"/>
    <property type="molecule type" value="Genomic_DNA"/>
</dbReference>
<evidence type="ECO:0000256" key="1">
    <source>
        <dbReference type="SAM" id="MobiDB-lite"/>
    </source>
</evidence>
<keyword evidence="3" id="KW-1185">Reference proteome</keyword>
<dbReference type="Proteomes" id="UP000299102">
    <property type="component" value="Unassembled WGS sequence"/>
</dbReference>
<sequence length="98" mass="10762">MVNVTFMRCTNINGYVLKSLHRLSQPAKAFAKRTSFGYLFRRAARRGTATKSVTSVISPRAARLQLAAGHGHPSRQKRGLGPSPGARHNLESRFAVTI</sequence>
<feature type="region of interest" description="Disordered" evidence="1">
    <location>
        <begin position="66"/>
        <end position="98"/>
    </location>
</feature>
<protein>
    <submittedName>
        <fullName evidence="2">Uncharacterized protein</fullName>
    </submittedName>
</protein>
<evidence type="ECO:0000313" key="3">
    <source>
        <dbReference type="Proteomes" id="UP000299102"/>
    </source>
</evidence>
<comment type="caution">
    <text evidence="2">The sequence shown here is derived from an EMBL/GenBank/DDBJ whole genome shotgun (WGS) entry which is preliminary data.</text>
</comment>
<organism evidence="2 3">
    <name type="scientific">Eumeta variegata</name>
    <name type="common">Bagworm moth</name>
    <name type="synonym">Eumeta japonica</name>
    <dbReference type="NCBI Taxonomy" id="151549"/>
    <lineage>
        <taxon>Eukaryota</taxon>
        <taxon>Metazoa</taxon>
        <taxon>Ecdysozoa</taxon>
        <taxon>Arthropoda</taxon>
        <taxon>Hexapoda</taxon>
        <taxon>Insecta</taxon>
        <taxon>Pterygota</taxon>
        <taxon>Neoptera</taxon>
        <taxon>Endopterygota</taxon>
        <taxon>Lepidoptera</taxon>
        <taxon>Glossata</taxon>
        <taxon>Ditrysia</taxon>
        <taxon>Tineoidea</taxon>
        <taxon>Psychidae</taxon>
        <taxon>Oiketicinae</taxon>
        <taxon>Eumeta</taxon>
    </lineage>
</organism>
<proteinExistence type="predicted"/>
<gene>
    <name evidence="2" type="ORF">EVAR_5675_1</name>
</gene>
<reference evidence="2 3" key="1">
    <citation type="journal article" date="2019" name="Commun. Biol.">
        <title>The bagworm genome reveals a unique fibroin gene that provides high tensile strength.</title>
        <authorList>
            <person name="Kono N."/>
            <person name="Nakamura H."/>
            <person name="Ohtoshi R."/>
            <person name="Tomita M."/>
            <person name="Numata K."/>
            <person name="Arakawa K."/>
        </authorList>
    </citation>
    <scope>NUCLEOTIDE SEQUENCE [LARGE SCALE GENOMIC DNA]</scope>
</reference>
<name>A0A4C1T898_EUMVA</name>
<evidence type="ECO:0000313" key="2">
    <source>
        <dbReference type="EMBL" id="GBP10364.1"/>
    </source>
</evidence>
<dbReference type="AlphaFoldDB" id="A0A4C1T898"/>